<feature type="transmembrane region" description="Helical" evidence="1">
    <location>
        <begin position="6"/>
        <end position="23"/>
    </location>
</feature>
<evidence type="ECO:0000313" key="4">
    <source>
        <dbReference type="Proteomes" id="UP000198984"/>
    </source>
</evidence>
<dbReference type="Gene3D" id="3.40.50.150">
    <property type="entry name" value="Vaccinia Virus protein VP39"/>
    <property type="match status" value="1"/>
</dbReference>
<keyword evidence="3" id="KW-0489">Methyltransferase</keyword>
<keyword evidence="1" id="KW-0812">Transmembrane</keyword>
<accession>A0A1H8B8L6</accession>
<dbReference type="CDD" id="cd02440">
    <property type="entry name" value="AdoMet_MTases"/>
    <property type="match status" value="1"/>
</dbReference>
<keyword evidence="4" id="KW-1185">Reference proteome</keyword>
<dbReference type="SUPFAM" id="SSF53335">
    <property type="entry name" value="S-adenosyl-L-methionine-dependent methyltransferases"/>
    <property type="match status" value="1"/>
</dbReference>
<name>A0A1H8B8L6_9BACT</name>
<dbReference type="Proteomes" id="UP000198984">
    <property type="component" value="Unassembled WGS sequence"/>
</dbReference>
<dbReference type="OrthoDB" id="9780095at2"/>
<keyword evidence="3" id="KW-0808">Transferase</keyword>
<keyword evidence="1" id="KW-0472">Membrane</keyword>
<sequence>MRYVLYFFYLAWYWGLDVAIFIIEHEIRGERRFGVRTIGLHHLPEHLPEQERKHFSFYEPVNYYSATTLFDQLTPEDKQTTLLDVGCGRGRVLAIGAGYGFKDMIGIDFSEALCEEAADNAEKVEDRHPGTHITIEWIDARYYDIPPRVGVIFLFNPFDGTVMETFIAKVLQSLEQHPRPMKILYANPQFKYLWQDAGFTETATFVKKDMLRGCVLERP</sequence>
<evidence type="ECO:0000259" key="2">
    <source>
        <dbReference type="Pfam" id="PF13649"/>
    </source>
</evidence>
<dbReference type="EMBL" id="FOBB01000006">
    <property type="protein sequence ID" value="SEM79036.1"/>
    <property type="molecule type" value="Genomic_DNA"/>
</dbReference>
<dbReference type="InterPro" id="IPR029063">
    <property type="entry name" value="SAM-dependent_MTases_sf"/>
</dbReference>
<keyword evidence="1" id="KW-1133">Transmembrane helix</keyword>
<proteinExistence type="predicted"/>
<dbReference type="InterPro" id="IPR041698">
    <property type="entry name" value="Methyltransf_25"/>
</dbReference>
<evidence type="ECO:0000256" key="1">
    <source>
        <dbReference type="SAM" id="Phobius"/>
    </source>
</evidence>
<gene>
    <name evidence="3" type="ORF">SAMN04488505_106152</name>
</gene>
<feature type="domain" description="Methyltransferase" evidence="2">
    <location>
        <begin position="83"/>
        <end position="168"/>
    </location>
</feature>
<organism evidence="3 4">
    <name type="scientific">Chitinophaga rupis</name>
    <dbReference type="NCBI Taxonomy" id="573321"/>
    <lineage>
        <taxon>Bacteria</taxon>
        <taxon>Pseudomonadati</taxon>
        <taxon>Bacteroidota</taxon>
        <taxon>Chitinophagia</taxon>
        <taxon>Chitinophagales</taxon>
        <taxon>Chitinophagaceae</taxon>
        <taxon>Chitinophaga</taxon>
    </lineage>
</organism>
<protein>
    <submittedName>
        <fullName evidence="3">Methyltransferase domain-containing protein</fullName>
    </submittedName>
</protein>
<dbReference type="GO" id="GO:0008168">
    <property type="term" value="F:methyltransferase activity"/>
    <property type="evidence" value="ECO:0007669"/>
    <property type="project" value="UniProtKB-KW"/>
</dbReference>
<dbReference type="RefSeq" id="WP_089917509.1">
    <property type="nucleotide sequence ID" value="NZ_FOBB01000006.1"/>
</dbReference>
<dbReference type="STRING" id="573321.SAMN04488505_106152"/>
<reference evidence="3 4" key="1">
    <citation type="submission" date="2016-10" db="EMBL/GenBank/DDBJ databases">
        <authorList>
            <person name="de Groot N.N."/>
        </authorList>
    </citation>
    <scope>NUCLEOTIDE SEQUENCE [LARGE SCALE GENOMIC DNA]</scope>
    <source>
        <strain evidence="3 4">DSM 21039</strain>
    </source>
</reference>
<evidence type="ECO:0000313" key="3">
    <source>
        <dbReference type="EMBL" id="SEM79036.1"/>
    </source>
</evidence>
<dbReference type="GO" id="GO:0032259">
    <property type="term" value="P:methylation"/>
    <property type="evidence" value="ECO:0007669"/>
    <property type="project" value="UniProtKB-KW"/>
</dbReference>
<dbReference type="Pfam" id="PF13649">
    <property type="entry name" value="Methyltransf_25"/>
    <property type="match status" value="1"/>
</dbReference>
<dbReference type="AlphaFoldDB" id="A0A1H8B8L6"/>